<gene>
    <name evidence="2" type="ORF">FWILDA_LOCUS19851</name>
</gene>
<name>A0A9W4X7R9_9GLOM</name>
<comment type="caution">
    <text evidence="2">The sequence shown here is derived from an EMBL/GenBank/DDBJ whole genome shotgun (WGS) entry which is preliminary data.</text>
</comment>
<proteinExistence type="predicted"/>
<dbReference type="AlphaFoldDB" id="A0A9W4X7R9"/>
<evidence type="ECO:0000256" key="1">
    <source>
        <dbReference type="SAM" id="MobiDB-lite"/>
    </source>
</evidence>
<reference evidence="2" key="1">
    <citation type="submission" date="2022-08" db="EMBL/GenBank/DDBJ databases">
        <authorList>
            <person name="Kallberg Y."/>
            <person name="Tangrot J."/>
            <person name="Rosling A."/>
        </authorList>
    </citation>
    <scope>NUCLEOTIDE SEQUENCE</scope>
    <source>
        <strain evidence="2">Wild A</strain>
    </source>
</reference>
<evidence type="ECO:0000313" key="3">
    <source>
        <dbReference type="Proteomes" id="UP001153678"/>
    </source>
</evidence>
<dbReference type="EMBL" id="CAMKVN010026188">
    <property type="protein sequence ID" value="CAI2201006.1"/>
    <property type="molecule type" value="Genomic_DNA"/>
</dbReference>
<keyword evidence="3" id="KW-1185">Reference proteome</keyword>
<sequence length="153" mass="17715">SPVLEPEKSKEMLAPTQGNSSTSKYFEYVKLYAILTCKDLDDVDVKKKFISGLSPDNKKRVEEFGFKKPLKEIVKYLVRDPTLSTEIQKYKAGELKQGSESVRDFYQKLERLRKLSAQARCDKDSEHREKLFRGLSPTNQDEVKSWGMYLPLD</sequence>
<organism evidence="2 3">
    <name type="scientific">Funneliformis geosporum</name>
    <dbReference type="NCBI Taxonomy" id="1117311"/>
    <lineage>
        <taxon>Eukaryota</taxon>
        <taxon>Fungi</taxon>
        <taxon>Fungi incertae sedis</taxon>
        <taxon>Mucoromycota</taxon>
        <taxon>Glomeromycotina</taxon>
        <taxon>Glomeromycetes</taxon>
        <taxon>Glomerales</taxon>
        <taxon>Glomeraceae</taxon>
        <taxon>Funneliformis</taxon>
    </lineage>
</organism>
<dbReference type="OrthoDB" id="2434051at2759"/>
<evidence type="ECO:0000313" key="2">
    <source>
        <dbReference type="EMBL" id="CAI2201006.1"/>
    </source>
</evidence>
<feature type="region of interest" description="Disordered" evidence="1">
    <location>
        <begin position="1"/>
        <end position="20"/>
    </location>
</feature>
<accession>A0A9W4X7R9</accession>
<dbReference type="Proteomes" id="UP001153678">
    <property type="component" value="Unassembled WGS sequence"/>
</dbReference>
<feature type="non-terminal residue" evidence="2">
    <location>
        <position position="1"/>
    </location>
</feature>
<protein>
    <submittedName>
        <fullName evidence="2">17954_t:CDS:1</fullName>
    </submittedName>
</protein>
<feature type="compositionally biased region" description="Basic and acidic residues" evidence="1">
    <location>
        <begin position="1"/>
        <end position="11"/>
    </location>
</feature>
<feature type="non-terminal residue" evidence="2">
    <location>
        <position position="153"/>
    </location>
</feature>